<sequence length="68" mass="8028">MFIAFYTVNPDDYTSPKSYVVRIFRDDILIRTVSFPICNPHNRVKTLNQAYEFGRLAVREIMDKELAK</sequence>
<comment type="caution">
    <text evidence="1">The sequence shown here is derived from an EMBL/GenBank/DDBJ whole genome shotgun (WGS) entry which is preliminary data.</text>
</comment>
<dbReference type="RefSeq" id="WP_085365120.1">
    <property type="nucleotide sequence ID" value="NZ_CAUJPZ010000001.1"/>
</dbReference>
<dbReference type="GeneID" id="94579801"/>
<evidence type="ECO:0000313" key="1">
    <source>
        <dbReference type="EMBL" id="OSI18619.1"/>
    </source>
</evidence>
<evidence type="ECO:0000313" key="2">
    <source>
        <dbReference type="Proteomes" id="UP000193118"/>
    </source>
</evidence>
<organism evidence="1 2">
    <name type="scientific">Neisseria dentiae</name>
    <dbReference type="NCBI Taxonomy" id="194197"/>
    <lineage>
        <taxon>Bacteria</taxon>
        <taxon>Pseudomonadati</taxon>
        <taxon>Pseudomonadota</taxon>
        <taxon>Betaproteobacteria</taxon>
        <taxon>Neisseriales</taxon>
        <taxon>Neisseriaceae</taxon>
        <taxon>Neisseria</taxon>
    </lineage>
</organism>
<proteinExistence type="predicted"/>
<protein>
    <submittedName>
        <fullName evidence="1">Uncharacterized protein</fullName>
    </submittedName>
</protein>
<accession>A0A1X3DFA3</accession>
<reference evidence="2" key="1">
    <citation type="submission" date="2017-01" db="EMBL/GenBank/DDBJ databases">
        <authorList>
            <person name="Wolfgang W.J."/>
            <person name="Cole J."/>
            <person name="Wroblewski D."/>
            <person name="Mcginnis J."/>
            <person name="Musser K.A."/>
        </authorList>
    </citation>
    <scope>NUCLEOTIDE SEQUENCE [LARGE SCALE GENOMIC DNA]</scope>
    <source>
        <strain evidence="2">DSM 19151</strain>
    </source>
</reference>
<dbReference type="Proteomes" id="UP000193118">
    <property type="component" value="Unassembled WGS sequence"/>
</dbReference>
<dbReference type="STRING" id="194197.BWD09_02325"/>
<keyword evidence="2" id="KW-1185">Reference proteome</keyword>
<dbReference type="OrthoDB" id="8607197at2"/>
<dbReference type="AlphaFoldDB" id="A0A1X3DFA3"/>
<gene>
    <name evidence="1" type="ORF">BWD09_02325</name>
</gene>
<dbReference type="EMBL" id="MTBO01000002">
    <property type="protein sequence ID" value="OSI18619.1"/>
    <property type="molecule type" value="Genomic_DNA"/>
</dbReference>
<name>A0A1X3DFA3_9NEIS</name>